<evidence type="ECO:0000256" key="4">
    <source>
        <dbReference type="ARBA" id="ARBA00022622"/>
    </source>
</evidence>
<protein>
    <recommendedName>
        <fullName evidence="11">Bifunctional inhibitor/plant lipid transfer protein/seed storage helical domain-containing protein</fullName>
    </recommendedName>
</protein>
<keyword evidence="3" id="KW-1003">Cell membrane</keyword>
<evidence type="ECO:0000259" key="11">
    <source>
        <dbReference type="Pfam" id="PF14368"/>
    </source>
</evidence>
<feature type="domain" description="Bifunctional inhibitor/plant lipid transfer protein/seed storage helical" evidence="11">
    <location>
        <begin position="18"/>
        <end position="106"/>
    </location>
</feature>
<feature type="signal peptide" evidence="10">
    <location>
        <begin position="1"/>
        <end position="26"/>
    </location>
</feature>
<dbReference type="CDD" id="cd00010">
    <property type="entry name" value="AAI_LTSS"/>
    <property type="match status" value="1"/>
</dbReference>
<dbReference type="GO" id="GO:0098552">
    <property type="term" value="C:side of membrane"/>
    <property type="evidence" value="ECO:0007669"/>
    <property type="project" value="UniProtKB-KW"/>
</dbReference>
<dbReference type="InterPro" id="IPR036312">
    <property type="entry name" value="Bifun_inhib/LTP/seed_sf"/>
</dbReference>
<dbReference type="Gramene" id="XM_028355623.1">
    <property type="protein sequence ID" value="XP_028211424.1"/>
    <property type="gene ID" value="LOC114394067"/>
</dbReference>
<evidence type="ECO:0000256" key="6">
    <source>
        <dbReference type="ARBA" id="ARBA00023157"/>
    </source>
</evidence>
<keyword evidence="4" id="KW-0472">Membrane</keyword>
<keyword evidence="6" id="KW-1015">Disulfide bond</keyword>
<evidence type="ECO:0000256" key="7">
    <source>
        <dbReference type="ARBA" id="ARBA00023180"/>
    </source>
</evidence>
<accession>A0A445G6E9</accession>
<comment type="subcellular location">
    <subcellularLocation>
        <location evidence="1">Cell membrane</location>
        <topology evidence="1">Lipid-anchor</topology>
        <topology evidence="1">GPI-anchor</topology>
    </subcellularLocation>
</comment>
<evidence type="ECO:0000256" key="2">
    <source>
        <dbReference type="ARBA" id="ARBA00009748"/>
    </source>
</evidence>
<dbReference type="Pfam" id="PF14368">
    <property type="entry name" value="LTP_2"/>
    <property type="match status" value="1"/>
</dbReference>
<dbReference type="InterPro" id="IPR016140">
    <property type="entry name" value="Bifunc_inhib/LTP/seed_store"/>
</dbReference>
<comment type="caution">
    <text evidence="12">The sequence shown here is derived from an EMBL/GenBank/DDBJ whole genome shotgun (WGS) entry which is preliminary data.</text>
</comment>
<name>A0A445G6E9_GLYSO</name>
<dbReference type="Gene3D" id="1.10.110.10">
    <property type="entry name" value="Plant lipid-transfer and hydrophobic proteins"/>
    <property type="match status" value="1"/>
</dbReference>
<sequence>MKMGGGCKCLVSLVLALVLMRSLAEAQSGTSTTCAQELIPCVNFLNGTTTPPSSCCDPLKQTVENQLDCLCNIFFSPGLLQSFNVSVDQALALSRRCGVTNGITSCTNGSAPAPGSGPPPVTPGGDKGGAGRVTFTGLSFLLLFWVSMLFN</sequence>
<keyword evidence="7" id="KW-0325">Glycoprotein</keyword>
<proteinExistence type="inferred from homology"/>
<dbReference type="SUPFAM" id="SSF47699">
    <property type="entry name" value="Bifunctional inhibitor/lipid-transfer protein/seed storage 2S albumin"/>
    <property type="match status" value="1"/>
</dbReference>
<dbReference type="PANTHER" id="PTHR33044">
    <property type="entry name" value="BIFUNCTIONAL INHIBITOR/LIPID-TRANSFER PROTEIN/SEED STORAGE 2S ALBUMIN SUPERFAMILY PROTEIN-RELATED"/>
    <property type="match status" value="1"/>
</dbReference>
<feature type="chain" id="PRO_5019382921" description="Bifunctional inhibitor/plant lipid transfer protein/seed storage helical domain-containing protein" evidence="10">
    <location>
        <begin position="27"/>
        <end position="151"/>
    </location>
</feature>
<evidence type="ECO:0000256" key="8">
    <source>
        <dbReference type="ARBA" id="ARBA00023288"/>
    </source>
</evidence>
<keyword evidence="4" id="KW-0336">GPI-anchor</keyword>
<dbReference type="Proteomes" id="UP000289340">
    <property type="component" value="Chromosome 17"/>
</dbReference>
<reference evidence="12 13" key="1">
    <citation type="submission" date="2018-09" db="EMBL/GenBank/DDBJ databases">
        <title>A high-quality reference genome of wild soybean provides a powerful tool to mine soybean genomes.</title>
        <authorList>
            <person name="Xie M."/>
            <person name="Chung C.Y.L."/>
            <person name="Li M.-W."/>
            <person name="Wong F.-L."/>
            <person name="Chan T.-F."/>
            <person name="Lam H.-M."/>
        </authorList>
    </citation>
    <scope>NUCLEOTIDE SEQUENCE [LARGE SCALE GENOMIC DNA]</scope>
    <source>
        <strain evidence="13">cv. W05</strain>
        <tissue evidence="12">Hypocotyl of etiolated seedlings</tissue>
    </source>
</reference>
<dbReference type="InterPro" id="IPR043325">
    <property type="entry name" value="LTSS"/>
</dbReference>
<evidence type="ECO:0000313" key="13">
    <source>
        <dbReference type="Proteomes" id="UP000289340"/>
    </source>
</evidence>
<evidence type="ECO:0000256" key="10">
    <source>
        <dbReference type="SAM" id="SignalP"/>
    </source>
</evidence>
<dbReference type="GO" id="GO:0005886">
    <property type="term" value="C:plasma membrane"/>
    <property type="evidence" value="ECO:0007669"/>
    <property type="project" value="UniProtKB-SubCell"/>
</dbReference>
<keyword evidence="5 10" id="KW-0732">Signal</keyword>
<dbReference type="EMBL" id="QZWG01000017">
    <property type="protein sequence ID" value="RZB56775.1"/>
    <property type="molecule type" value="Genomic_DNA"/>
</dbReference>
<evidence type="ECO:0000256" key="9">
    <source>
        <dbReference type="SAM" id="MobiDB-lite"/>
    </source>
</evidence>
<gene>
    <name evidence="12" type="ORF">D0Y65_045756</name>
</gene>
<evidence type="ECO:0000256" key="1">
    <source>
        <dbReference type="ARBA" id="ARBA00004609"/>
    </source>
</evidence>
<evidence type="ECO:0000313" key="12">
    <source>
        <dbReference type="EMBL" id="RZB56775.1"/>
    </source>
</evidence>
<evidence type="ECO:0000256" key="5">
    <source>
        <dbReference type="ARBA" id="ARBA00022729"/>
    </source>
</evidence>
<organism evidence="12 13">
    <name type="scientific">Glycine soja</name>
    <name type="common">Wild soybean</name>
    <dbReference type="NCBI Taxonomy" id="3848"/>
    <lineage>
        <taxon>Eukaryota</taxon>
        <taxon>Viridiplantae</taxon>
        <taxon>Streptophyta</taxon>
        <taxon>Embryophyta</taxon>
        <taxon>Tracheophyta</taxon>
        <taxon>Spermatophyta</taxon>
        <taxon>Magnoliopsida</taxon>
        <taxon>eudicotyledons</taxon>
        <taxon>Gunneridae</taxon>
        <taxon>Pentapetalae</taxon>
        <taxon>rosids</taxon>
        <taxon>fabids</taxon>
        <taxon>Fabales</taxon>
        <taxon>Fabaceae</taxon>
        <taxon>Papilionoideae</taxon>
        <taxon>50 kb inversion clade</taxon>
        <taxon>NPAAA clade</taxon>
        <taxon>indigoferoid/millettioid clade</taxon>
        <taxon>Phaseoleae</taxon>
        <taxon>Glycine</taxon>
        <taxon>Glycine subgen. Soja</taxon>
    </lineage>
</organism>
<keyword evidence="8" id="KW-0449">Lipoprotein</keyword>
<feature type="region of interest" description="Disordered" evidence="9">
    <location>
        <begin position="108"/>
        <end position="128"/>
    </location>
</feature>
<dbReference type="AlphaFoldDB" id="A0A445G6E9"/>
<evidence type="ECO:0000256" key="3">
    <source>
        <dbReference type="ARBA" id="ARBA00022475"/>
    </source>
</evidence>
<keyword evidence="13" id="KW-1185">Reference proteome</keyword>
<comment type="similarity">
    <text evidence="2">Belongs to the plant LTP family.</text>
</comment>